<name>A0A9Q4EXK4_9BACI</name>
<comment type="caution">
    <text evidence="1">The sequence shown here is derived from an EMBL/GenBank/DDBJ whole genome shotgun (WGS) entry which is preliminary data.</text>
</comment>
<dbReference type="Proteomes" id="UP001066278">
    <property type="component" value="Unassembled WGS sequence"/>
</dbReference>
<protein>
    <submittedName>
        <fullName evidence="1">Uncharacterized protein</fullName>
    </submittedName>
</protein>
<dbReference type="RefSeq" id="WP_268310081.1">
    <property type="nucleotide sequence ID" value="NZ_JALAXJ010000011.1"/>
</dbReference>
<evidence type="ECO:0000313" key="2">
    <source>
        <dbReference type="Proteomes" id="UP001066278"/>
    </source>
</evidence>
<gene>
    <name evidence="1" type="ORF">MOE99_11895</name>
</gene>
<reference evidence="1" key="1">
    <citation type="submission" date="2022-02" db="EMBL/GenBank/DDBJ databases">
        <title>Crop Bioprotection Bacillus Genome Sequencing.</title>
        <authorList>
            <person name="Dunlap C."/>
        </authorList>
    </citation>
    <scope>NUCLEOTIDE SEQUENCE</scope>
    <source>
        <strain evidence="1">T20C13</strain>
    </source>
</reference>
<accession>A0A9Q4EXK4</accession>
<sequence>MLPTLSIFKEEYIKPIENEHYFIEEINDPSHQLTMQMKVINSSNKVVYRAFCEGDSKPRAKQKEISRLVFIQVQKFPDGIFFILNDDGSVNCFICELKVTPANKLQQLKEQLFSGYIHCKTLFSILDIDKINYNFCVLYIHEDNKQNEFNKTRSGKKVIPGRKIVPDEDYVNWKKGKLLYQEGDYTKEIEIKKMKMAEKMSSFYQYDYVV</sequence>
<dbReference type="EMBL" id="JALAXJ010000011">
    <property type="protein sequence ID" value="MCY9230059.1"/>
    <property type="molecule type" value="Genomic_DNA"/>
</dbReference>
<organism evidence="1 2">
    <name type="scientific">Bacillus inaquosorum</name>
    <dbReference type="NCBI Taxonomy" id="483913"/>
    <lineage>
        <taxon>Bacteria</taxon>
        <taxon>Bacillati</taxon>
        <taxon>Bacillota</taxon>
        <taxon>Bacilli</taxon>
        <taxon>Bacillales</taxon>
        <taxon>Bacillaceae</taxon>
        <taxon>Bacillus</taxon>
    </lineage>
</organism>
<proteinExistence type="predicted"/>
<dbReference type="AlphaFoldDB" id="A0A9Q4EXK4"/>
<evidence type="ECO:0000313" key="1">
    <source>
        <dbReference type="EMBL" id="MCY9230059.1"/>
    </source>
</evidence>